<evidence type="ECO:0000256" key="5">
    <source>
        <dbReference type="ARBA" id="ARBA00023186"/>
    </source>
</evidence>
<keyword evidence="1" id="KW-0479">Metal-binding</keyword>
<dbReference type="GO" id="GO:0005737">
    <property type="term" value="C:cytoplasm"/>
    <property type="evidence" value="ECO:0007669"/>
    <property type="project" value="TreeGrafter"/>
</dbReference>
<dbReference type="SUPFAM" id="SSF46565">
    <property type="entry name" value="Chaperone J-domain"/>
    <property type="match status" value="1"/>
</dbReference>
<feature type="region of interest" description="Disordered" evidence="6">
    <location>
        <begin position="66"/>
        <end position="85"/>
    </location>
</feature>
<dbReference type="InterPro" id="IPR002939">
    <property type="entry name" value="DnaJ_C"/>
</dbReference>
<dbReference type="InterPro" id="IPR036869">
    <property type="entry name" value="J_dom_sf"/>
</dbReference>
<dbReference type="FunFam" id="2.60.260.20:FF:000005">
    <property type="entry name" value="Chaperone protein dnaJ 1, mitochondrial"/>
    <property type="match status" value="1"/>
</dbReference>
<dbReference type="PROSITE" id="PS00636">
    <property type="entry name" value="DNAJ_1"/>
    <property type="match status" value="1"/>
</dbReference>
<keyword evidence="2" id="KW-0677">Repeat</keyword>
<keyword evidence="4" id="KW-0862">Zinc</keyword>
<dbReference type="InterPro" id="IPR018253">
    <property type="entry name" value="DnaJ_domain_CS"/>
</dbReference>
<reference evidence="8 9" key="1">
    <citation type="journal article" date="2016" name="Nat. Commun.">
        <title>Thousands of microbial genomes shed light on interconnected biogeochemical processes in an aquifer system.</title>
        <authorList>
            <person name="Anantharaman K."/>
            <person name="Brown C.T."/>
            <person name="Hug L.A."/>
            <person name="Sharon I."/>
            <person name="Castelle C.J."/>
            <person name="Probst A.J."/>
            <person name="Thomas B.C."/>
            <person name="Singh A."/>
            <person name="Wilkins M.J."/>
            <person name="Karaoz U."/>
            <person name="Brodie E.L."/>
            <person name="Williams K.H."/>
            <person name="Hubbard S.S."/>
            <person name="Banfield J.F."/>
        </authorList>
    </citation>
    <scope>NUCLEOTIDE SEQUENCE [LARGE SCALE GENOMIC DNA]</scope>
</reference>
<dbReference type="InterPro" id="IPR001623">
    <property type="entry name" value="DnaJ_domain"/>
</dbReference>
<keyword evidence="5" id="KW-0143">Chaperone</keyword>
<evidence type="ECO:0000256" key="2">
    <source>
        <dbReference type="ARBA" id="ARBA00022737"/>
    </source>
</evidence>
<proteinExistence type="predicted"/>
<dbReference type="SUPFAM" id="SSF49493">
    <property type="entry name" value="HSP40/DnaJ peptide-binding domain"/>
    <property type="match status" value="2"/>
</dbReference>
<evidence type="ECO:0000313" key="9">
    <source>
        <dbReference type="Proteomes" id="UP000179241"/>
    </source>
</evidence>
<name>A0A1F8CMA0_9BACT</name>
<feature type="domain" description="J" evidence="7">
    <location>
        <begin position="6"/>
        <end position="73"/>
    </location>
</feature>
<sequence length="295" mass="32418">MSTKSDFYDILGLPRTASASEIKAAYRKLALTWHPDRHQGADKTEAERKFKEINEAYQVLSDPQKKSTYDQFGHTPPGGGNPFAGAGGGQGPFQYYYSSGGQPFSAQGGPVSGWDFGDPFEIFEQFFSSQGGSAFGGGGRFKRKPRYSVAIGFEDAVKGAELEVSIDGKKKKIKIPAGVDEGSRIDFADFTLSLNVRPSNKFEREGSDIYNNLEVPYSMAVLGGEIGVETIDGEVKIRVRPGTRPGSMIRLRERGVPHLKSRGRGDHYVRVLISVPSHLSREQKKLFEELQETGL</sequence>
<dbReference type="InterPro" id="IPR008971">
    <property type="entry name" value="HSP40/DnaJ_pept-bd"/>
</dbReference>
<comment type="caution">
    <text evidence="8">The sequence shown here is derived from an EMBL/GenBank/DDBJ whole genome shotgun (WGS) entry which is preliminary data.</text>
</comment>
<feature type="compositionally biased region" description="Gly residues" evidence="6">
    <location>
        <begin position="76"/>
        <end position="85"/>
    </location>
</feature>
<dbReference type="Proteomes" id="UP000179241">
    <property type="component" value="Unassembled WGS sequence"/>
</dbReference>
<accession>A0A1F8CMA0</accession>
<dbReference type="PROSITE" id="PS50076">
    <property type="entry name" value="DNAJ_2"/>
    <property type="match status" value="1"/>
</dbReference>
<dbReference type="GO" id="GO:0008270">
    <property type="term" value="F:zinc ion binding"/>
    <property type="evidence" value="ECO:0007669"/>
    <property type="project" value="UniProtKB-KW"/>
</dbReference>
<dbReference type="Gene3D" id="2.60.260.20">
    <property type="entry name" value="Urease metallochaperone UreE, N-terminal domain"/>
    <property type="match status" value="2"/>
</dbReference>
<dbReference type="Pfam" id="PF01556">
    <property type="entry name" value="DnaJ_C"/>
    <property type="match status" value="1"/>
</dbReference>
<dbReference type="PRINTS" id="PR00625">
    <property type="entry name" value="JDOMAIN"/>
</dbReference>
<evidence type="ECO:0000256" key="3">
    <source>
        <dbReference type="ARBA" id="ARBA00022771"/>
    </source>
</evidence>
<dbReference type="CDD" id="cd06257">
    <property type="entry name" value="DnaJ"/>
    <property type="match status" value="1"/>
</dbReference>
<evidence type="ECO:0000256" key="4">
    <source>
        <dbReference type="ARBA" id="ARBA00022833"/>
    </source>
</evidence>
<protein>
    <recommendedName>
        <fullName evidence="7">J domain-containing protein</fullName>
    </recommendedName>
</protein>
<dbReference type="AlphaFoldDB" id="A0A1F8CMA0"/>
<dbReference type="SMART" id="SM00271">
    <property type="entry name" value="DnaJ"/>
    <property type="match status" value="1"/>
</dbReference>
<dbReference type="EMBL" id="MGHU01000018">
    <property type="protein sequence ID" value="OGM77467.1"/>
    <property type="molecule type" value="Genomic_DNA"/>
</dbReference>
<dbReference type="Gene3D" id="1.10.287.110">
    <property type="entry name" value="DnaJ domain"/>
    <property type="match status" value="1"/>
</dbReference>
<keyword evidence="3" id="KW-0863">Zinc-finger</keyword>
<dbReference type="PANTHER" id="PTHR43096">
    <property type="entry name" value="DNAJ HOMOLOG 1, MITOCHONDRIAL-RELATED"/>
    <property type="match status" value="1"/>
</dbReference>
<evidence type="ECO:0000256" key="6">
    <source>
        <dbReference type="SAM" id="MobiDB-lite"/>
    </source>
</evidence>
<dbReference type="PANTHER" id="PTHR43096:SF52">
    <property type="entry name" value="DNAJ HOMOLOG 1, MITOCHONDRIAL-RELATED"/>
    <property type="match status" value="1"/>
</dbReference>
<evidence type="ECO:0000256" key="1">
    <source>
        <dbReference type="ARBA" id="ARBA00022723"/>
    </source>
</evidence>
<dbReference type="Pfam" id="PF00226">
    <property type="entry name" value="DnaJ"/>
    <property type="match status" value="1"/>
</dbReference>
<dbReference type="GO" id="GO:0051082">
    <property type="term" value="F:unfolded protein binding"/>
    <property type="evidence" value="ECO:0007669"/>
    <property type="project" value="InterPro"/>
</dbReference>
<dbReference type="CDD" id="cd10747">
    <property type="entry name" value="DnaJ_C"/>
    <property type="match status" value="1"/>
</dbReference>
<gene>
    <name evidence="8" type="ORF">A2188_03450</name>
</gene>
<organism evidence="8 9">
    <name type="scientific">Candidatus Woesebacteria bacterium RIFOXYA1_FULL_43_9</name>
    <dbReference type="NCBI Taxonomy" id="1802534"/>
    <lineage>
        <taxon>Bacteria</taxon>
        <taxon>Candidatus Woeseibacteriota</taxon>
    </lineage>
</organism>
<evidence type="ECO:0000313" key="8">
    <source>
        <dbReference type="EMBL" id="OGM77467.1"/>
    </source>
</evidence>
<evidence type="ECO:0000259" key="7">
    <source>
        <dbReference type="PROSITE" id="PS50076"/>
    </source>
</evidence>
<dbReference type="GO" id="GO:0042026">
    <property type="term" value="P:protein refolding"/>
    <property type="evidence" value="ECO:0007669"/>
    <property type="project" value="TreeGrafter"/>
</dbReference>